<proteinExistence type="inferred from homology"/>
<dbReference type="SUPFAM" id="SSF51735">
    <property type="entry name" value="NAD(P)-binding Rossmann-fold domains"/>
    <property type="match status" value="1"/>
</dbReference>
<evidence type="ECO:0000313" key="5">
    <source>
        <dbReference type="Proteomes" id="UP000219602"/>
    </source>
</evidence>
<evidence type="ECO:0000313" key="4">
    <source>
        <dbReference type="EMBL" id="PCD26091.1"/>
    </source>
</evidence>
<evidence type="ECO:0008006" key="6">
    <source>
        <dbReference type="Google" id="ProtNLM"/>
    </source>
</evidence>
<dbReference type="PANTHER" id="PTHR47706:SF4">
    <property type="entry name" value="NMRA-LIKE DOMAIN-CONTAINING PROTEIN"/>
    <property type="match status" value="1"/>
</dbReference>
<protein>
    <recommendedName>
        <fullName evidence="6">NmrA-like domain-containing protein</fullName>
    </recommendedName>
</protein>
<evidence type="ECO:0000256" key="1">
    <source>
        <dbReference type="ARBA" id="ARBA00005725"/>
    </source>
</evidence>
<dbReference type="PANTHER" id="PTHR47706">
    <property type="entry name" value="NMRA-LIKE FAMILY PROTEIN"/>
    <property type="match status" value="1"/>
</dbReference>
<evidence type="ECO:0000256" key="3">
    <source>
        <dbReference type="ARBA" id="ARBA00023002"/>
    </source>
</evidence>
<sequence>MTQLSRRSIALVGPGELAHYLLEELAKQHDVLVLTRSSKNWILDLNVSQQLIKDYSAESVLPYLQNREVLISTLSITDSSAIDVHLGLLDACTRSKSCKKFIPSEFTGNIRDEPMQPIFYYETHEPIREALRQQDNVAWTLFCNGWFMDYVVPASNRHFKDGQSFAMNWKTKVIKVYGKGTHVFDLTCGRDVGKALAELVKYDEWEEYTFIRGETISWQGLFDVVHRRDPTWTKQTVPFAQSLKLIVDNGEDKVRGQLEVYAHSDGALLPDDDVQAQRAKYFQGIKFRSLEEFLDEAEAHPNRIL</sequence>
<comment type="caution">
    <text evidence="4">The sequence shown here is derived from an EMBL/GenBank/DDBJ whole genome shotgun (WGS) entry which is preliminary data.</text>
</comment>
<dbReference type="GO" id="GO:0016491">
    <property type="term" value="F:oxidoreductase activity"/>
    <property type="evidence" value="ECO:0007669"/>
    <property type="project" value="UniProtKB-KW"/>
</dbReference>
<name>A0A2H3G602_FUSOX</name>
<dbReference type="Gene3D" id="3.90.25.10">
    <property type="entry name" value="UDP-galactose 4-epimerase, domain 1"/>
    <property type="match status" value="1"/>
</dbReference>
<reference evidence="4 5" key="1">
    <citation type="journal article" date="2016" name="Environ. Microbiol.">
        <title>Effector profiles distinguish formae speciales of Fusarium oxysporum.</title>
        <authorList>
            <person name="van Dam P."/>
            <person name="Fokkens L."/>
            <person name="Schmidt S.M."/>
            <person name="Linmans J.H."/>
            <person name="Kistler H.C."/>
            <person name="Ma L.J."/>
            <person name="Rep M."/>
        </authorList>
    </citation>
    <scope>NUCLEOTIDE SEQUENCE [LARGE SCALE GENOMIC DNA]</scope>
    <source>
        <strain evidence="4 5">Forc016</strain>
    </source>
</reference>
<accession>A0A2H3G602</accession>
<dbReference type="Proteomes" id="UP000219602">
    <property type="component" value="Chromosome 11"/>
</dbReference>
<organism evidence="4 5">
    <name type="scientific">Fusarium oxysporum f. sp. radicis-cucumerinum</name>
    <dbReference type="NCBI Taxonomy" id="327505"/>
    <lineage>
        <taxon>Eukaryota</taxon>
        <taxon>Fungi</taxon>
        <taxon>Dikarya</taxon>
        <taxon>Ascomycota</taxon>
        <taxon>Pezizomycotina</taxon>
        <taxon>Sordariomycetes</taxon>
        <taxon>Hypocreomycetidae</taxon>
        <taxon>Hypocreales</taxon>
        <taxon>Nectriaceae</taxon>
        <taxon>Fusarium</taxon>
        <taxon>Fusarium oxysporum species complex</taxon>
    </lineage>
</organism>
<keyword evidence="3" id="KW-0560">Oxidoreductase</keyword>
<gene>
    <name evidence="4" type="ORF">AU210_012523</name>
</gene>
<evidence type="ECO:0000256" key="2">
    <source>
        <dbReference type="ARBA" id="ARBA00022857"/>
    </source>
</evidence>
<comment type="similarity">
    <text evidence="1">Belongs to the NmrA-type oxidoreductase family. Isoflavone reductase subfamily.</text>
</comment>
<dbReference type="Gene3D" id="3.40.50.720">
    <property type="entry name" value="NAD(P)-binding Rossmann-like Domain"/>
    <property type="match status" value="1"/>
</dbReference>
<keyword evidence="2" id="KW-0521">NADP</keyword>
<dbReference type="EMBL" id="MABQ02000009">
    <property type="protein sequence ID" value="PCD26091.1"/>
    <property type="molecule type" value="Genomic_DNA"/>
</dbReference>
<dbReference type="InterPro" id="IPR036291">
    <property type="entry name" value="NAD(P)-bd_dom_sf"/>
</dbReference>
<dbReference type="AlphaFoldDB" id="A0A2H3G602"/>
<reference evidence="4 5" key="2">
    <citation type="journal article" date="2017" name="Sci. Rep.">
        <title>A mobile pathogenicity chromosome in Fusarium oxysporum for infection of multiple cucurbit species.</title>
        <authorList>
            <person name="van Dam P."/>
            <person name="Fokkens L."/>
            <person name="Ayukawa Y."/>
            <person name="van der Gragt M."/>
            <person name="Ter Horst A."/>
            <person name="Brankovics B."/>
            <person name="Houterman P.M."/>
            <person name="Arie T."/>
            <person name="Rep M."/>
        </authorList>
    </citation>
    <scope>NUCLEOTIDE SEQUENCE [LARGE SCALE GENOMIC DNA]</scope>
    <source>
        <strain evidence="4 5">Forc016</strain>
    </source>
</reference>
<dbReference type="InterPro" id="IPR051609">
    <property type="entry name" value="NmrA/Isoflavone_reductase-like"/>
</dbReference>